<evidence type="ECO:0000256" key="3">
    <source>
        <dbReference type="ARBA" id="ARBA00022475"/>
    </source>
</evidence>
<feature type="transmembrane region" description="Helical" evidence="9">
    <location>
        <begin position="225"/>
        <end position="250"/>
    </location>
</feature>
<dbReference type="SUPFAM" id="SSF161098">
    <property type="entry name" value="MetI-like"/>
    <property type="match status" value="1"/>
</dbReference>
<keyword evidence="8 9" id="KW-0472">Membrane</keyword>
<dbReference type="GO" id="GO:0055085">
    <property type="term" value="P:transmembrane transport"/>
    <property type="evidence" value="ECO:0007669"/>
    <property type="project" value="InterPro"/>
</dbReference>
<dbReference type="PANTHER" id="PTHR43386:SF1">
    <property type="entry name" value="D,D-DIPEPTIDE TRANSPORT SYSTEM PERMEASE PROTEIN DDPC-RELATED"/>
    <property type="match status" value="1"/>
</dbReference>
<keyword evidence="4 9" id="KW-0812">Transmembrane</keyword>
<dbReference type="AlphaFoldDB" id="A0A238LER3"/>
<evidence type="ECO:0000256" key="5">
    <source>
        <dbReference type="ARBA" id="ARBA00022856"/>
    </source>
</evidence>
<keyword evidence="6" id="KW-0653">Protein transport</keyword>
<feature type="transmembrane region" description="Helical" evidence="9">
    <location>
        <begin position="277"/>
        <end position="297"/>
    </location>
</feature>
<dbReference type="EMBL" id="FXZK01000004">
    <property type="protein sequence ID" value="SMY08169.1"/>
    <property type="molecule type" value="Genomic_DNA"/>
</dbReference>
<evidence type="ECO:0000256" key="2">
    <source>
        <dbReference type="ARBA" id="ARBA00022448"/>
    </source>
</evidence>
<comment type="subcellular location">
    <subcellularLocation>
        <location evidence="1 9">Cell membrane</location>
        <topology evidence="1 9">Multi-pass membrane protein</topology>
    </subcellularLocation>
</comment>
<evidence type="ECO:0000256" key="9">
    <source>
        <dbReference type="RuleBase" id="RU363032"/>
    </source>
</evidence>
<dbReference type="GO" id="GO:0015031">
    <property type="term" value="P:protein transport"/>
    <property type="evidence" value="ECO:0007669"/>
    <property type="project" value="UniProtKB-KW"/>
</dbReference>
<protein>
    <submittedName>
        <fullName evidence="11">Glutathione transport system permease protein GsiD</fullName>
    </submittedName>
</protein>
<organism evidence="11 12">
    <name type="scientific">Flavimaricola marinus</name>
    <dbReference type="NCBI Taxonomy" id="1819565"/>
    <lineage>
        <taxon>Bacteria</taxon>
        <taxon>Pseudomonadati</taxon>
        <taxon>Pseudomonadota</taxon>
        <taxon>Alphaproteobacteria</taxon>
        <taxon>Rhodobacterales</taxon>
        <taxon>Paracoccaceae</taxon>
        <taxon>Flavimaricola</taxon>
    </lineage>
</organism>
<keyword evidence="5" id="KW-0571">Peptide transport</keyword>
<feature type="transmembrane region" description="Helical" evidence="9">
    <location>
        <begin position="152"/>
        <end position="178"/>
    </location>
</feature>
<keyword evidence="12" id="KW-1185">Reference proteome</keyword>
<feature type="domain" description="ABC transmembrane type-1" evidence="10">
    <location>
        <begin position="104"/>
        <end position="294"/>
    </location>
</feature>
<evidence type="ECO:0000256" key="1">
    <source>
        <dbReference type="ARBA" id="ARBA00004651"/>
    </source>
</evidence>
<dbReference type="InterPro" id="IPR050366">
    <property type="entry name" value="BP-dependent_transpt_permease"/>
</dbReference>
<evidence type="ECO:0000259" key="10">
    <source>
        <dbReference type="PROSITE" id="PS50928"/>
    </source>
</evidence>
<dbReference type="RefSeq" id="WP_211096194.1">
    <property type="nucleotide sequence ID" value="NZ_FXZK01000004.1"/>
</dbReference>
<comment type="similarity">
    <text evidence="9">Belongs to the binding-protein-dependent transport system permease family.</text>
</comment>
<evidence type="ECO:0000256" key="4">
    <source>
        <dbReference type="ARBA" id="ARBA00022692"/>
    </source>
</evidence>
<dbReference type="InterPro" id="IPR035906">
    <property type="entry name" value="MetI-like_sf"/>
</dbReference>
<keyword evidence="7 9" id="KW-1133">Transmembrane helix</keyword>
<dbReference type="GO" id="GO:0015833">
    <property type="term" value="P:peptide transport"/>
    <property type="evidence" value="ECO:0007669"/>
    <property type="project" value="UniProtKB-KW"/>
</dbReference>
<accession>A0A238LER3</accession>
<dbReference type="Gene3D" id="1.10.3720.10">
    <property type="entry name" value="MetI-like"/>
    <property type="match status" value="1"/>
</dbReference>
<dbReference type="GO" id="GO:0005886">
    <property type="term" value="C:plasma membrane"/>
    <property type="evidence" value="ECO:0007669"/>
    <property type="project" value="UniProtKB-SubCell"/>
</dbReference>
<feature type="transmembrane region" description="Helical" evidence="9">
    <location>
        <begin position="24"/>
        <end position="47"/>
    </location>
</feature>
<evidence type="ECO:0000256" key="7">
    <source>
        <dbReference type="ARBA" id="ARBA00022989"/>
    </source>
</evidence>
<evidence type="ECO:0000313" key="12">
    <source>
        <dbReference type="Proteomes" id="UP000201613"/>
    </source>
</evidence>
<dbReference type="PANTHER" id="PTHR43386">
    <property type="entry name" value="OLIGOPEPTIDE TRANSPORT SYSTEM PERMEASE PROTEIN APPC"/>
    <property type="match status" value="1"/>
</dbReference>
<proteinExistence type="inferred from homology"/>
<keyword evidence="2 9" id="KW-0813">Transport</keyword>
<dbReference type="Proteomes" id="UP000201613">
    <property type="component" value="Unassembled WGS sequence"/>
</dbReference>
<evidence type="ECO:0000313" key="11">
    <source>
        <dbReference type="EMBL" id="SMY08169.1"/>
    </source>
</evidence>
<gene>
    <name evidence="11" type="primary">gsiD_3</name>
    <name evidence="11" type="ORF">LOM8899_02318</name>
</gene>
<evidence type="ECO:0000256" key="6">
    <source>
        <dbReference type="ARBA" id="ARBA00022927"/>
    </source>
</evidence>
<reference evidence="11 12" key="1">
    <citation type="submission" date="2017-05" db="EMBL/GenBank/DDBJ databases">
        <authorList>
            <person name="Song R."/>
            <person name="Chenine A.L."/>
            <person name="Ruprecht R.M."/>
        </authorList>
    </citation>
    <scope>NUCLEOTIDE SEQUENCE [LARGE SCALE GENOMIC DNA]</scope>
    <source>
        <strain evidence="11 12">CECT 8899</strain>
    </source>
</reference>
<dbReference type="PROSITE" id="PS50928">
    <property type="entry name" value="ABC_TM1"/>
    <property type="match status" value="1"/>
</dbReference>
<dbReference type="CDD" id="cd06261">
    <property type="entry name" value="TM_PBP2"/>
    <property type="match status" value="1"/>
</dbReference>
<dbReference type="Pfam" id="PF00528">
    <property type="entry name" value="BPD_transp_1"/>
    <property type="match status" value="1"/>
</dbReference>
<dbReference type="InterPro" id="IPR000515">
    <property type="entry name" value="MetI-like"/>
</dbReference>
<feature type="transmembrane region" description="Helical" evidence="9">
    <location>
        <begin position="110"/>
        <end position="132"/>
    </location>
</feature>
<keyword evidence="3" id="KW-1003">Cell membrane</keyword>
<evidence type="ECO:0000256" key="8">
    <source>
        <dbReference type="ARBA" id="ARBA00023136"/>
    </source>
</evidence>
<sequence>MPDQVQDLLLDETTYVPPVRKADWLMRIGVSIVTLVIFLALFGPYIGPYDPTRTTIRIAVPPPGLTEIPGLLAGWIGGTLEYPPHWMGTDANGYDIFSRVIAAPRTDLKIALLANILSLITGVFFGLVAGYWRNWGTELLIRVSDVLQSFPVFIMAMVLVALAGRSATNIIIALAFVYTPIYLRLTRAEVLGQTSRGFVEAARAMGNSELSIALRHVLPNSLTPALIQSSVTIGFAILLTAGLSFVGAGVRPPTPEWGLMISTGANQIVLGEWWPSVFPGLAISLTVFGFAVLGNALERRYERG</sequence>
<name>A0A238LER3_9RHOB</name>